<reference evidence="2" key="2">
    <citation type="submission" date="2017-01" db="EMBL/GenBank/DDBJ databases">
        <title>Genome sequencing and annotation of Geobacillus sp. 1017, a Hydrocarbon-Oxidizing Thermophilic Bacterium Isolated from a Heavy Oil Reservoir (China).</title>
        <authorList>
            <person name="Kadnikov V.V."/>
            <person name="Mardanov A.V."/>
            <person name="Poltaraus A.B."/>
            <person name="Sokolova D.S."/>
            <person name="Semenova E.M."/>
            <person name="Ravin N.V."/>
            <person name="Tourova T.P."/>
            <person name="Nazina T.N."/>
        </authorList>
    </citation>
    <scope>NUCLEOTIDE SEQUENCE [LARGE SCALE GENOMIC DNA]</scope>
    <source>
        <strain evidence="2">1017</strain>
    </source>
</reference>
<evidence type="ECO:0000313" key="1">
    <source>
        <dbReference type="EMBL" id="OKO89446.1"/>
    </source>
</evidence>
<accession>A0A1Q5SNE3</accession>
<protein>
    <submittedName>
        <fullName evidence="1">Uncharacterized protein</fullName>
    </submittedName>
</protein>
<dbReference type="AlphaFoldDB" id="A0A1Q5SNE3"/>
<organism evidence="1 2">
    <name type="scientific">Geobacillus proteiniphilus</name>
    <dbReference type="NCBI Taxonomy" id="860353"/>
    <lineage>
        <taxon>Bacteria</taxon>
        <taxon>Bacillati</taxon>
        <taxon>Bacillota</taxon>
        <taxon>Bacilli</taxon>
        <taxon>Bacillales</taxon>
        <taxon>Anoxybacillaceae</taxon>
        <taxon>Geobacillus</taxon>
    </lineage>
</organism>
<dbReference type="Proteomes" id="UP000186030">
    <property type="component" value="Unassembled WGS sequence"/>
</dbReference>
<evidence type="ECO:0000313" key="2">
    <source>
        <dbReference type="Proteomes" id="UP000186030"/>
    </source>
</evidence>
<sequence>MNNRETLETTAFAVVFHFLGIPKKTIESEKILHEFCTAILHDINHP</sequence>
<gene>
    <name evidence="1" type="ORF">BRO54_3307</name>
</gene>
<comment type="caution">
    <text evidence="1">The sequence shown here is derived from an EMBL/GenBank/DDBJ whole genome shotgun (WGS) entry which is preliminary data.</text>
</comment>
<proteinExistence type="predicted"/>
<dbReference type="EMBL" id="MQMG01000056">
    <property type="protein sequence ID" value="OKO89446.1"/>
    <property type="molecule type" value="Genomic_DNA"/>
</dbReference>
<name>A0A1Q5SNE3_9BACL</name>
<reference evidence="1 2" key="1">
    <citation type="submission" date="2016-11" db="EMBL/GenBank/DDBJ databases">
        <authorList>
            <person name="Kadnikov V."/>
            <person name="Nazina T."/>
        </authorList>
    </citation>
    <scope>NUCLEOTIDE SEQUENCE [LARGE SCALE GENOMIC DNA]</scope>
    <source>
        <strain evidence="1 2">1017</strain>
    </source>
</reference>